<evidence type="ECO:0000313" key="3">
    <source>
        <dbReference type="EMBL" id="KAJ8556423.1"/>
    </source>
</evidence>
<dbReference type="Proteomes" id="UP001152561">
    <property type="component" value="Unassembled WGS sequence"/>
</dbReference>
<keyword evidence="4" id="KW-1185">Reference proteome</keyword>
<evidence type="ECO:0000256" key="2">
    <source>
        <dbReference type="SAM" id="SignalP"/>
    </source>
</evidence>
<name>A0A9Q1MC06_9SOLA</name>
<organism evidence="3 4">
    <name type="scientific">Anisodus acutangulus</name>
    <dbReference type="NCBI Taxonomy" id="402998"/>
    <lineage>
        <taxon>Eukaryota</taxon>
        <taxon>Viridiplantae</taxon>
        <taxon>Streptophyta</taxon>
        <taxon>Embryophyta</taxon>
        <taxon>Tracheophyta</taxon>
        <taxon>Spermatophyta</taxon>
        <taxon>Magnoliopsida</taxon>
        <taxon>eudicotyledons</taxon>
        <taxon>Gunneridae</taxon>
        <taxon>Pentapetalae</taxon>
        <taxon>asterids</taxon>
        <taxon>lamiids</taxon>
        <taxon>Solanales</taxon>
        <taxon>Solanaceae</taxon>
        <taxon>Solanoideae</taxon>
        <taxon>Hyoscyameae</taxon>
        <taxon>Anisodus</taxon>
    </lineage>
</organism>
<gene>
    <name evidence="3" type="ORF">K7X08_029814</name>
</gene>
<feature type="signal peptide" evidence="2">
    <location>
        <begin position="1"/>
        <end position="21"/>
    </location>
</feature>
<protein>
    <recommendedName>
        <fullName evidence="5">Secreted peptide</fullName>
    </recommendedName>
</protein>
<feature type="transmembrane region" description="Helical" evidence="1">
    <location>
        <begin position="37"/>
        <end position="59"/>
    </location>
</feature>
<keyword evidence="1" id="KW-1133">Transmembrane helix</keyword>
<feature type="chain" id="PRO_5040138539" description="Secreted peptide" evidence="2">
    <location>
        <begin position="22"/>
        <end position="71"/>
    </location>
</feature>
<keyword evidence="2" id="KW-0732">Signal</keyword>
<proteinExistence type="predicted"/>
<dbReference type="AlphaFoldDB" id="A0A9Q1MC06"/>
<evidence type="ECO:0008006" key="5">
    <source>
        <dbReference type="Google" id="ProtNLM"/>
    </source>
</evidence>
<comment type="caution">
    <text evidence="3">The sequence shown here is derived from an EMBL/GenBank/DDBJ whole genome shotgun (WGS) entry which is preliminary data.</text>
</comment>
<reference evidence="4" key="1">
    <citation type="journal article" date="2023" name="Proc. Natl. Acad. Sci. U.S.A.">
        <title>Genomic and structural basis for evolution of tropane alkaloid biosynthesis.</title>
        <authorList>
            <person name="Wanga Y.-J."/>
            <person name="Taina T."/>
            <person name="Yua J.-Y."/>
            <person name="Lia J."/>
            <person name="Xua B."/>
            <person name="Chenc J."/>
            <person name="D'Auriad J.C."/>
            <person name="Huanga J.-P."/>
            <person name="Huanga S.-X."/>
        </authorList>
    </citation>
    <scope>NUCLEOTIDE SEQUENCE [LARGE SCALE GENOMIC DNA]</scope>
    <source>
        <strain evidence="4">cv. KIB-2019</strain>
    </source>
</reference>
<keyword evidence="1" id="KW-0472">Membrane</keyword>
<sequence>MPYSMLHALVLCCVFTGVVSSDETIHHPLFAILLQPLDLMLMLFLCSGLLASPFCSFCCSSSVSTWNAFLV</sequence>
<keyword evidence="1" id="KW-0812">Transmembrane</keyword>
<accession>A0A9Q1MC06</accession>
<evidence type="ECO:0000313" key="4">
    <source>
        <dbReference type="Proteomes" id="UP001152561"/>
    </source>
</evidence>
<dbReference type="EMBL" id="JAJAGQ010000008">
    <property type="protein sequence ID" value="KAJ8556423.1"/>
    <property type="molecule type" value="Genomic_DNA"/>
</dbReference>
<evidence type="ECO:0000256" key="1">
    <source>
        <dbReference type="SAM" id="Phobius"/>
    </source>
</evidence>